<dbReference type="InterPro" id="IPR036409">
    <property type="entry name" value="Aldolase_II/adducin_N_sf"/>
</dbReference>
<dbReference type="PANTHER" id="PTHR43669">
    <property type="entry name" value="5-KETO-D-GLUCONATE 5-REDUCTASE"/>
    <property type="match status" value="1"/>
</dbReference>
<feature type="domain" description="Class II aldolase/adducin N-terminal" evidence="3">
    <location>
        <begin position="28"/>
        <end position="227"/>
    </location>
</feature>
<dbReference type="InterPro" id="IPR036291">
    <property type="entry name" value="NAD(P)-bd_dom_sf"/>
</dbReference>
<evidence type="ECO:0000259" key="3">
    <source>
        <dbReference type="SMART" id="SM01007"/>
    </source>
</evidence>
<accession>A0A1W9KPI8</accession>
<evidence type="ECO:0000313" key="4">
    <source>
        <dbReference type="EMBL" id="OQW86068.1"/>
    </source>
</evidence>
<dbReference type="AlphaFoldDB" id="A0A1W9KPI8"/>
<dbReference type="InterPro" id="IPR001303">
    <property type="entry name" value="Aldolase_II/adducin_N"/>
</dbReference>
<comment type="caution">
    <text evidence="4">The sequence shown here is derived from an EMBL/GenBank/DDBJ whole genome shotgun (WGS) entry which is preliminary data.</text>
</comment>
<dbReference type="EMBL" id="MTEI01000023">
    <property type="protein sequence ID" value="OQW86068.1"/>
    <property type="molecule type" value="Genomic_DNA"/>
</dbReference>
<comment type="similarity">
    <text evidence="1">Belongs to the short-chain dehydrogenases/reductases (SDR) family.</text>
</comment>
<dbReference type="GO" id="GO:0016491">
    <property type="term" value="F:oxidoreductase activity"/>
    <property type="evidence" value="ECO:0007669"/>
    <property type="project" value="UniProtKB-KW"/>
</dbReference>
<evidence type="ECO:0000313" key="5">
    <source>
        <dbReference type="Proteomes" id="UP000192505"/>
    </source>
</evidence>
<dbReference type="Gene3D" id="3.40.225.10">
    <property type="entry name" value="Class II aldolase/adducin N-terminal domain"/>
    <property type="match status" value="1"/>
</dbReference>
<dbReference type="SUPFAM" id="SSF51735">
    <property type="entry name" value="NAD(P)-binding Rossmann-fold domains"/>
    <property type="match status" value="1"/>
</dbReference>
<dbReference type="InterPro" id="IPR002347">
    <property type="entry name" value="SDR_fam"/>
</dbReference>
<dbReference type="PRINTS" id="PR00081">
    <property type="entry name" value="GDHRDH"/>
</dbReference>
<proteinExistence type="inferred from homology"/>
<dbReference type="InterPro" id="IPR020904">
    <property type="entry name" value="Sc_DH/Rdtase_CS"/>
</dbReference>
<evidence type="ECO:0000256" key="2">
    <source>
        <dbReference type="ARBA" id="ARBA00023002"/>
    </source>
</evidence>
<dbReference type="NCBIfam" id="NF006192">
    <property type="entry name" value="PRK08324.1-6"/>
    <property type="match status" value="1"/>
</dbReference>
<sequence length="710" mass="75196">MKSLWSDQDARACVDKYAAQGVPPELALRTYSARLLGANPKLVLHGGGNTSVKLTLTDVLGDAVRVLCVKGSGWDLATIEPAGHPAVRMDPLFRLRQLERLSDEAMVNALRTNLLDNTAPTPSVEALLHAYVPHTFIDHTHALAAIVIADQPDSEALCRDIYGNELVWVPYVMPGFELAQVVARAVEAHPQAHGLLLAKHGLFSFGDTAKQSYERMIAFVTWAEDFIAVRKAARVKSWIPGQARDDSRAQAAPTTANVINTLATAGAGAIASMADVAPYLRAALADISPAGSPRHWLLDLRSDAQALDFANGIGQTEVAQRGVATPDHVIRMKGRPLVLAASLKGQMDGWVTDLQARLVAFVSQYQAYFERNNARVGGIKTMLDPLPRVIVLPGLGLVGVGKTAAEASVNADVMASWMEVVTDADACGTYEPVSESHEFDMEYWSLEQAKLGKSAAKPLQGRVVLVTGAGSGIGAATARAFAAQGAELALLDLDVAAAQAVASSISRQALGLLCDVTDAESVRSAFAAVVQRFGGIDIVVSNAGVALPGGMLTLPDEVLRKSFEVNFFAHQRVAQTAVRVMKQQRLGGVLLFNVSKQAVNPGPDFGAYGTSKAALLALVRQYALEHGKDGIRVNAVNADRIRSGLLNDATIALRAKARGLSEADYMGGNLLGQEVTAKDVAQAFVVSAQLAKTTGNVITVDGGNVAAMLR</sequence>
<dbReference type="SMART" id="SM01007">
    <property type="entry name" value="Aldolase_II"/>
    <property type="match status" value="1"/>
</dbReference>
<protein>
    <submittedName>
        <fullName evidence="4">Short-chain dehydrogenase</fullName>
    </submittedName>
</protein>
<dbReference type="FunFam" id="3.40.50.720:FF:000084">
    <property type="entry name" value="Short-chain dehydrogenase reductase"/>
    <property type="match status" value="1"/>
</dbReference>
<gene>
    <name evidence="4" type="ORF">BWK72_18865</name>
</gene>
<dbReference type="Gene3D" id="3.40.50.720">
    <property type="entry name" value="NAD(P)-binding Rossmann-like Domain"/>
    <property type="match status" value="1"/>
</dbReference>
<reference evidence="4 5" key="1">
    <citation type="submission" date="2017-01" db="EMBL/GenBank/DDBJ databases">
        <title>Novel large sulfur bacteria in the metagenomes of groundwater-fed chemosynthetic microbial mats in the Lake Huron basin.</title>
        <authorList>
            <person name="Sharrar A.M."/>
            <person name="Flood B.E."/>
            <person name="Bailey J.V."/>
            <person name="Jones D.S."/>
            <person name="Biddanda B."/>
            <person name="Ruberg S.A."/>
            <person name="Marcus D.N."/>
            <person name="Dick G.J."/>
        </authorList>
    </citation>
    <scope>NUCLEOTIDE SEQUENCE [LARGE SCALE GENOMIC DNA]</scope>
    <source>
        <strain evidence="4">A7</strain>
    </source>
</reference>
<dbReference type="Pfam" id="PF13561">
    <property type="entry name" value="adh_short_C2"/>
    <property type="match status" value="1"/>
</dbReference>
<evidence type="ECO:0000256" key="1">
    <source>
        <dbReference type="ARBA" id="ARBA00006484"/>
    </source>
</evidence>
<dbReference type="Proteomes" id="UP000192505">
    <property type="component" value="Unassembled WGS sequence"/>
</dbReference>
<dbReference type="PANTHER" id="PTHR43669:SF3">
    <property type="entry name" value="ALCOHOL DEHYDROGENASE, PUTATIVE (AFU_ORTHOLOGUE AFUA_3G03445)-RELATED"/>
    <property type="match status" value="1"/>
</dbReference>
<name>A0A1W9KPI8_9BURK</name>
<dbReference type="SUPFAM" id="SSF53639">
    <property type="entry name" value="AraD/HMP-PK domain-like"/>
    <property type="match status" value="1"/>
</dbReference>
<organism evidence="4 5">
    <name type="scientific">Rhodoferax ferrireducens</name>
    <dbReference type="NCBI Taxonomy" id="192843"/>
    <lineage>
        <taxon>Bacteria</taxon>
        <taxon>Pseudomonadati</taxon>
        <taxon>Pseudomonadota</taxon>
        <taxon>Betaproteobacteria</taxon>
        <taxon>Burkholderiales</taxon>
        <taxon>Comamonadaceae</taxon>
        <taxon>Rhodoferax</taxon>
    </lineage>
</organism>
<dbReference type="PROSITE" id="PS00061">
    <property type="entry name" value="ADH_SHORT"/>
    <property type="match status" value="1"/>
</dbReference>
<dbReference type="Pfam" id="PF00596">
    <property type="entry name" value="Aldolase_II"/>
    <property type="match status" value="1"/>
</dbReference>
<keyword evidence="2" id="KW-0560">Oxidoreductase</keyword>